<name>A0A5C6RRU4_9FLAO</name>
<dbReference type="Proteomes" id="UP000321721">
    <property type="component" value="Unassembled WGS sequence"/>
</dbReference>
<dbReference type="OrthoDB" id="9766750at2"/>
<dbReference type="InterPro" id="IPR010994">
    <property type="entry name" value="RuvA_2-like"/>
</dbReference>
<organism evidence="1 2">
    <name type="scientific">Vicingus serpentipes</name>
    <dbReference type="NCBI Taxonomy" id="1926625"/>
    <lineage>
        <taxon>Bacteria</taxon>
        <taxon>Pseudomonadati</taxon>
        <taxon>Bacteroidota</taxon>
        <taxon>Flavobacteriia</taxon>
        <taxon>Flavobacteriales</taxon>
        <taxon>Vicingaceae</taxon>
        <taxon>Vicingus</taxon>
    </lineage>
</organism>
<sequence>MKRFNFNIKCVEFSLHKCLLYFFLVGAFYSFGQTDVDQKNEIIEQRVEYLVDNAEESDVDYTTIFEQLSFFYDRPLNLNRAKLIELKELSLLTDFQINNLLSHIEENGKLMTLEELQTIDGFDKSTIQFILPFVKVTSNVDSPQLSFNELLNNGTNQLFVRYQQIIEEKKGFSDITDSALTASPNSRYFGNEARIFTRYKYNYGNYLSFGVTAEKDPGEDFFNGTQKNGFDFYSAHFFLKNQGKIKQLAIGDYQAQFGQGLTFWSGLAFGKSADIMSVKRSAIGLKPYTSVDENLFMRGAGLALKFDKIEVTTFYSRNKVDANIDYSDSTLVQDEVLSITSIQQTGFHRTVNELEDKDAITKQTIGGHLAFMTRKLNIGFTGVFNEINAQFNPNLQVYNQFRNTKSEQTNLGIDYNWIYKNFNFFGEFAQSIEAGKAIVAGALINLDTRLALSVLYRNYDRDFSPIASAGIGENSVNENEKGLYFGIVAKPLNKFTVSAYYDQFVFPWLKYQINAPSNGYQYLAQLTYKPSKKLEMYLRIKERRKGENTDIDLTEGIDYTVYRKQTNYRYNLSYQVSPSIKLKSRVELINSHLEETPTEVGYLIYQDVVYQSLKSPFSFSFRYGIFDTDSYNARIYAYENDVLYAFSIPAYYNRGTRTYLTVRYKIRRGLDVWLRYGLTYYDNVDVISSGLEEIQGNTKSEIKAQIRFKF</sequence>
<dbReference type="AlphaFoldDB" id="A0A5C6RRU4"/>
<evidence type="ECO:0000313" key="1">
    <source>
        <dbReference type="EMBL" id="TXB65136.1"/>
    </source>
</evidence>
<dbReference type="SUPFAM" id="SSF47781">
    <property type="entry name" value="RuvA domain 2-like"/>
    <property type="match status" value="1"/>
</dbReference>
<dbReference type="EMBL" id="VOOS01000003">
    <property type="protein sequence ID" value="TXB65136.1"/>
    <property type="molecule type" value="Genomic_DNA"/>
</dbReference>
<accession>A0A5C6RRU4</accession>
<proteinExistence type="predicted"/>
<protein>
    <submittedName>
        <fullName evidence="1">Helix-hairpin-helix domain-containing protein</fullName>
    </submittedName>
</protein>
<comment type="caution">
    <text evidence="1">The sequence shown here is derived from an EMBL/GenBank/DDBJ whole genome shotgun (WGS) entry which is preliminary data.</text>
</comment>
<reference evidence="1 2" key="1">
    <citation type="submission" date="2019-08" db="EMBL/GenBank/DDBJ databases">
        <title>Genome of Vicingus serpentipes NCIMB 15042.</title>
        <authorList>
            <person name="Bowman J.P."/>
        </authorList>
    </citation>
    <scope>NUCLEOTIDE SEQUENCE [LARGE SCALE GENOMIC DNA]</scope>
    <source>
        <strain evidence="1 2">NCIMB 15042</strain>
    </source>
</reference>
<keyword evidence="2" id="KW-1185">Reference proteome</keyword>
<gene>
    <name evidence="1" type="ORF">FRY74_06830</name>
</gene>
<evidence type="ECO:0000313" key="2">
    <source>
        <dbReference type="Proteomes" id="UP000321721"/>
    </source>
</evidence>